<sequence length="135" mass="15465">MEEDEEEEEEEDKEATIFNLFIVMLLRSVSILNDLPLLFDCSRSSASSNHCNGMFMSKQIFVIDCLNRFFFPIDHNSLRNHLDRLKLLGSVGIVWTNWNCSDQLELFGPIGTAPISWNCSDQLGSKQIIFNNVLC</sequence>
<proteinExistence type="predicted"/>
<accession>A0A1S0TKT9</accession>
<dbReference type="EMBL" id="JH712267">
    <property type="protein sequence ID" value="EFO15263.1"/>
    <property type="molecule type" value="Genomic_DNA"/>
</dbReference>
<name>A0A1S0TKT9_LOALO</name>
<dbReference type="RefSeq" id="XP_003148806.1">
    <property type="nucleotide sequence ID" value="XM_003148758.1"/>
</dbReference>
<dbReference type="CTD" id="9950720"/>
<evidence type="ECO:0000313" key="1">
    <source>
        <dbReference type="EMBL" id="EFO15263.1"/>
    </source>
</evidence>
<dbReference type="AlphaFoldDB" id="A0A1S0TKT9"/>
<protein>
    <submittedName>
        <fullName evidence="1">Uncharacterized protein</fullName>
    </submittedName>
</protein>
<dbReference type="KEGG" id="loa:LOAG_13248"/>
<dbReference type="InParanoid" id="A0A1S0TKT9"/>
<organism evidence="1">
    <name type="scientific">Loa loa</name>
    <name type="common">Eye worm</name>
    <name type="synonym">Filaria loa</name>
    <dbReference type="NCBI Taxonomy" id="7209"/>
    <lineage>
        <taxon>Eukaryota</taxon>
        <taxon>Metazoa</taxon>
        <taxon>Ecdysozoa</taxon>
        <taxon>Nematoda</taxon>
        <taxon>Chromadorea</taxon>
        <taxon>Rhabditida</taxon>
        <taxon>Spirurina</taxon>
        <taxon>Spiruromorpha</taxon>
        <taxon>Filarioidea</taxon>
        <taxon>Onchocercidae</taxon>
        <taxon>Loa</taxon>
    </lineage>
</organism>
<dbReference type="GeneID" id="9950720"/>
<reference evidence="1" key="1">
    <citation type="submission" date="2012-04" db="EMBL/GenBank/DDBJ databases">
        <title>The Genome Sequence of Loa loa.</title>
        <authorList>
            <consortium name="The Broad Institute Genome Sequencing Platform"/>
            <consortium name="Broad Institute Genome Sequencing Center for Infectious Disease"/>
            <person name="Nutman T.B."/>
            <person name="Fink D.L."/>
            <person name="Russ C."/>
            <person name="Young S."/>
            <person name="Zeng Q."/>
            <person name="Gargeya S."/>
            <person name="Alvarado L."/>
            <person name="Berlin A."/>
            <person name="Chapman S.B."/>
            <person name="Chen Z."/>
            <person name="Freedman E."/>
            <person name="Gellesch M."/>
            <person name="Goldberg J."/>
            <person name="Griggs A."/>
            <person name="Gujja S."/>
            <person name="Heilman E.R."/>
            <person name="Heiman D."/>
            <person name="Howarth C."/>
            <person name="Mehta T."/>
            <person name="Neiman D."/>
            <person name="Pearson M."/>
            <person name="Roberts A."/>
            <person name="Saif S."/>
            <person name="Shea T."/>
            <person name="Shenoy N."/>
            <person name="Sisk P."/>
            <person name="Stolte C."/>
            <person name="Sykes S."/>
            <person name="White J."/>
            <person name="Yandava C."/>
            <person name="Haas B."/>
            <person name="Henn M.R."/>
            <person name="Nusbaum C."/>
            <person name="Birren B."/>
        </authorList>
    </citation>
    <scope>NUCLEOTIDE SEQUENCE [LARGE SCALE GENOMIC DNA]</scope>
</reference>
<gene>
    <name evidence="1" type="ORF">LOAG_13248</name>
</gene>